<gene>
    <name evidence="2" type="ORF">S01H4_60741</name>
</gene>
<evidence type="ECO:0000259" key="1">
    <source>
        <dbReference type="Pfam" id="PF09989"/>
    </source>
</evidence>
<organism evidence="2">
    <name type="scientific">marine sediment metagenome</name>
    <dbReference type="NCBI Taxonomy" id="412755"/>
    <lineage>
        <taxon>unclassified sequences</taxon>
        <taxon>metagenomes</taxon>
        <taxon>ecological metagenomes</taxon>
    </lineage>
</organism>
<evidence type="ECO:0000313" key="2">
    <source>
        <dbReference type="EMBL" id="GAH06031.1"/>
    </source>
</evidence>
<proteinExistence type="predicted"/>
<comment type="caution">
    <text evidence="2">The sequence shown here is derived from an EMBL/GenBank/DDBJ whole genome shotgun (WGS) entry which is preliminary data.</text>
</comment>
<dbReference type="Pfam" id="PF09989">
    <property type="entry name" value="DUF2229"/>
    <property type="match status" value="1"/>
</dbReference>
<name>X1CCR7_9ZZZZ</name>
<dbReference type="AlphaFoldDB" id="X1CCR7"/>
<dbReference type="EMBL" id="BART01035881">
    <property type="protein sequence ID" value="GAH06031.1"/>
    <property type="molecule type" value="Genomic_DNA"/>
</dbReference>
<dbReference type="InterPro" id="IPR051805">
    <property type="entry name" value="Dehydratase_Activator_Redct"/>
</dbReference>
<feature type="domain" description="DUF2229" evidence="1">
    <location>
        <begin position="66"/>
        <end position="140"/>
    </location>
</feature>
<dbReference type="PANTHER" id="PTHR32329:SF2">
    <property type="entry name" value="BIFUNCTIONAL PROTEIN [INCLUDES 2-HYDROXYACYL-COA DEHYDRATASE (N-TER) AND ITS ACTIVATOR DOMAIN (C_TERM)"/>
    <property type="match status" value="1"/>
</dbReference>
<dbReference type="PANTHER" id="PTHR32329">
    <property type="entry name" value="BIFUNCTIONAL PROTEIN [INCLUDES 2-HYDROXYACYL-COA DEHYDRATASE (N-TER) AND ITS ACTIVATOR DOMAIN (C_TERM)-RELATED"/>
    <property type="match status" value="1"/>
</dbReference>
<sequence length="148" mass="16679">MKIIAKSRKFPLGEKSIHLGGLCSKYRLLRQKGSKLKEGQDLIKFRNDLMINEFGIQPVENPRGIIGLPMALTTHILFPLYTKFITELGYNVKLSNPSKIGNTKTKASICYPCELVHGAVNDLLNRNVDHIFLPHIIELDIPKGYIHG</sequence>
<accession>X1CCR7</accession>
<dbReference type="InterPro" id="IPR018709">
    <property type="entry name" value="CoA_activase_DUF2229"/>
</dbReference>
<protein>
    <recommendedName>
        <fullName evidence="1">DUF2229 domain-containing protein</fullName>
    </recommendedName>
</protein>
<feature type="non-terminal residue" evidence="2">
    <location>
        <position position="148"/>
    </location>
</feature>
<reference evidence="2" key="1">
    <citation type="journal article" date="2014" name="Front. Microbiol.">
        <title>High frequency of phylogenetically diverse reductive dehalogenase-homologous genes in deep subseafloor sedimentary metagenomes.</title>
        <authorList>
            <person name="Kawai M."/>
            <person name="Futagami T."/>
            <person name="Toyoda A."/>
            <person name="Takaki Y."/>
            <person name="Nishi S."/>
            <person name="Hori S."/>
            <person name="Arai W."/>
            <person name="Tsubouchi T."/>
            <person name="Morono Y."/>
            <person name="Uchiyama I."/>
            <person name="Ito T."/>
            <person name="Fujiyama A."/>
            <person name="Inagaki F."/>
            <person name="Takami H."/>
        </authorList>
    </citation>
    <scope>NUCLEOTIDE SEQUENCE</scope>
    <source>
        <strain evidence="2">Expedition CK06-06</strain>
    </source>
</reference>